<organism evidence="3 4">
    <name type="scientific">Chenopodium quinoa</name>
    <name type="common">Quinoa</name>
    <dbReference type="NCBI Taxonomy" id="63459"/>
    <lineage>
        <taxon>Eukaryota</taxon>
        <taxon>Viridiplantae</taxon>
        <taxon>Streptophyta</taxon>
        <taxon>Embryophyta</taxon>
        <taxon>Tracheophyta</taxon>
        <taxon>Spermatophyta</taxon>
        <taxon>Magnoliopsida</taxon>
        <taxon>eudicotyledons</taxon>
        <taxon>Gunneridae</taxon>
        <taxon>Pentapetalae</taxon>
        <taxon>Caryophyllales</taxon>
        <taxon>Chenopodiaceae</taxon>
        <taxon>Chenopodioideae</taxon>
        <taxon>Atripliceae</taxon>
        <taxon>Chenopodium</taxon>
    </lineage>
</organism>
<evidence type="ECO:0000313" key="4">
    <source>
        <dbReference type="Proteomes" id="UP000596660"/>
    </source>
</evidence>
<dbReference type="EnsemblPlants" id="AUR62001645-RA">
    <property type="protein sequence ID" value="AUR62001645-RA:cds"/>
    <property type="gene ID" value="AUR62001645"/>
</dbReference>
<dbReference type="InterPro" id="IPR013899">
    <property type="entry name" value="DUF1771"/>
</dbReference>
<dbReference type="SUPFAM" id="SSF160443">
    <property type="entry name" value="SMR domain-like"/>
    <property type="match status" value="1"/>
</dbReference>
<dbReference type="Pfam" id="PF24767">
    <property type="entry name" value="UBA_At5g58720"/>
    <property type="match status" value="1"/>
</dbReference>
<reference evidence="3" key="1">
    <citation type="journal article" date="2017" name="Nature">
        <title>The genome of Chenopodium quinoa.</title>
        <authorList>
            <person name="Jarvis D.E."/>
            <person name="Ho Y.S."/>
            <person name="Lightfoot D.J."/>
            <person name="Schmoeckel S.M."/>
            <person name="Li B."/>
            <person name="Borm T.J.A."/>
            <person name="Ohyanagi H."/>
            <person name="Mineta K."/>
            <person name="Michell C.T."/>
            <person name="Saber N."/>
            <person name="Kharbatia N.M."/>
            <person name="Rupper R.R."/>
            <person name="Sharp A.R."/>
            <person name="Dally N."/>
            <person name="Boughton B.A."/>
            <person name="Woo Y.H."/>
            <person name="Gao G."/>
            <person name="Schijlen E.G.W.M."/>
            <person name="Guo X."/>
            <person name="Momin A.A."/>
            <person name="Negrao S."/>
            <person name="Al-Babili S."/>
            <person name="Gehring C."/>
            <person name="Roessner U."/>
            <person name="Jung C."/>
            <person name="Murphy K."/>
            <person name="Arold S.T."/>
            <person name="Gojobori T."/>
            <person name="van der Linden C.G."/>
            <person name="van Loo E.N."/>
            <person name="Jellen E.N."/>
            <person name="Maughan P.J."/>
            <person name="Tester M."/>
        </authorList>
    </citation>
    <scope>NUCLEOTIDE SEQUENCE [LARGE SCALE GENOMIC DNA]</scope>
    <source>
        <strain evidence="3">cv. PI 614886</strain>
    </source>
</reference>
<dbReference type="InterPro" id="IPR055319">
    <property type="entry name" value="At5g58720-like"/>
</dbReference>
<dbReference type="SMART" id="SM01162">
    <property type="entry name" value="DUF1771"/>
    <property type="match status" value="1"/>
</dbReference>
<feature type="compositionally biased region" description="Polar residues" evidence="1">
    <location>
        <begin position="14"/>
        <end position="27"/>
    </location>
</feature>
<dbReference type="Pfam" id="PF08590">
    <property type="entry name" value="DUF1771"/>
    <property type="match status" value="1"/>
</dbReference>
<dbReference type="PROSITE" id="PS50828">
    <property type="entry name" value="SMR"/>
    <property type="match status" value="1"/>
</dbReference>
<dbReference type="OMA" id="IPEQRTY"/>
<feature type="domain" description="Smr" evidence="2">
    <location>
        <begin position="430"/>
        <end position="504"/>
    </location>
</feature>
<dbReference type="PANTHER" id="PTHR47676:SF1">
    <property type="entry name" value="SMR DOMAIN-CONTAINING PROTEIN"/>
    <property type="match status" value="1"/>
</dbReference>
<feature type="compositionally biased region" description="Basic residues" evidence="1">
    <location>
        <begin position="117"/>
        <end position="126"/>
    </location>
</feature>
<dbReference type="InterPro" id="IPR002625">
    <property type="entry name" value="Smr_dom"/>
</dbReference>
<evidence type="ECO:0000259" key="2">
    <source>
        <dbReference type="PROSITE" id="PS50828"/>
    </source>
</evidence>
<evidence type="ECO:0000256" key="1">
    <source>
        <dbReference type="SAM" id="MobiDB-lite"/>
    </source>
</evidence>
<sequence>MKQSKRKKRREQPSKQQNISISGNTKKINAESEEEKIIVSLMEAFSLTSVEEAEAAYKEANGDPNKAAEILCSLSESSEVFQDRCSNSSISFGLDSNSNSSEGLPEPSSSSDSNRTRSSRGSRGKKMVATTGTVSTVLGKDYVTSSSRKDLVKEKGLGGARPNMEAAEQFLCSMLGDDCELNMGVIRDVLCNCGFDVEKALEVLLDLSAPYCESSGSDKYSSSSSSSAEYSRNLDCIDGFWQQTDRGSDSNSYSSEGDFQDNLRLLDFNGRSYAEALACSDHSSNPAAASSRSDGPELPRQVLESLFHILKNSEQDPSTMNWRNVAKQMESFAQKRVQLGPSSFIARELNTQAKGAEYLVFRETARQEWDKMKTCYQKAAAAYSNGEKNYASYMSEQGKLCSKMAREADEKASMQIFKARNKGIENVLTIDLHGQHVKPAMRLVKLHLLFGTYISSVQYIRIITGCGSSGLGKSMLKQSVVNLLKNEGIEWKEENQGTVLIRLDGPREFSFLDSGNDIHLPIIINLDICASRQRCVALCCVHFMLHRSVRPAAAARYNS</sequence>
<dbReference type="InterPro" id="IPR056254">
    <property type="entry name" value="At5g58720/SDE5-like_UBA-like"/>
</dbReference>
<dbReference type="Proteomes" id="UP000596660">
    <property type="component" value="Unplaced"/>
</dbReference>
<dbReference type="InterPro" id="IPR009060">
    <property type="entry name" value="UBA-like_sf"/>
</dbReference>
<proteinExistence type="predicted"/>
<dbReference type="SMART" id="SM00463">
    <property type="entry name" value="SMR"/>
    <property type="match status" value="1"/>
</dbReference>
<dbReference type="Gene3D" id="3.30.1370.110">
    <property type="match status" value="1"/>
</dbReference>
<accession>A0A803KRI8</accession>
<feature type="compositionally biased region" description="Low complexity" evidence="1">
    <location>
        <begin position="96"/>
        <end position="113"/>
    </location>
</feature>
<dbReference type="InterPro" id="IPR036063">
    <property type="entry name" value="Smr_dom_sf"/>
</dbReference>
<feature type="compositionally biased region" description="Basic residues" evidence="1">
    <location>
        <begin position="1"/>
        <end position="10"/>
    </location>
</feature>
<dbReference type="PANTHER" id="PTHR47676">
    <property type="entry name" value="OS01G0225100 PROTEIN"/>
    <property type="match status" value="1"/>
</dbReference>
<feature type="region of interest" description="Disordered" evidence="1">
    <location>
        <begin position="92"/>
        <end position="130"/>
    </location>
</feature>
<reference evidence="3" key="2">
    <citation type="submission" date="2021-03" db="UniProtKB">
        <authorList>
            <consortium name="EnsemblPlants"/>
        </authorList>
    </citation>
    <scope>IDENTIFICATION</scope>
</reference>
<evidence type="ECO:0000313" key="3">
    <source>
        <dbReference type="EnsemblPlants" id="AUR62001645-RA:cds"/>
    </source>
</evidence>
<dbReference type="AlphaFoldDB" id="A0A803KRI8"/>
<protein>
    <recommendedName>
        <fullName evidence="2">Smr domain-containing protein</fullName>
    </recommendedName>
</protein>
<name>A0A803KRI8_CHEQI</name>
<feature type="region of interest" description="Disordered" evidence="1">
    <location>
        <begin position="1"/>
        <end position="31"/>
    </location>
</feature>
<dbReference type="SUPFAM" id="SSF46934">
    <property type="entry name" value="UBA-like"/>
    <property type="match status" value="1"/>
</dbReference>
<dbReference type="Gramene" id="AUR62001645-RA">
    <property type="protein sequence ID" value="AUR62001645-RA:cds"/>
    <property type="gene ID" value="AUR62001645"/>
</dbReference>
<keyword evidence="4" id="KW-1185">Reference proteome</keyword>